<dbReference type="AlphaFoldDB" id="A0A6A5VSU1"/>
<dbReference type="GO" id="GO:0005634">
    <property type="term" value="C:nucleus"/>
    <property type="evidence" value="ECO:0007669"/>
    <property type="project" value="TreeGrafter"/>
</dbReference>
<keyword evidence="4" id="KW-0804">Transcription</keyword>
<accession>A0A6A5VSU1</accession>
<keyword evidence="2" id="KW-0805">Transcription regulation</keyword>
<dbReference type="GO" id="GO:0000435">
    <property type="term" value="P:positive regulation of transcription from RNA polymerase II promoter by galactose"/>
    <property type="evidence" value="ECO:0007669"/>
    <property type="project" value="TreeGrafter"/>
</dbReference>
<dbReference type="Pfam" id="PF00172">
    <property type="entry name" value="Zn_clus"/>
    <property type="match status" value="1"/>
</dbReference>
<name>A0A6A5VSU1_9PLEO</name>
<keyword evidence="1" id="KW-0479">Metal-binding</keyword>
<gene>
    <name evidence="8" type="ORF">BU23DRAFT_445114</name>
</gene>
<evidence type="ECO:0000313" key="8">
    <source>
        <dbReference type="EMBL" id="KAF1980321.1"/>
    </source>
</evidence>
<sequence length="754" mass="84200">MADFAPSNTVSGSAATRAVRKKAAEACERCREKRIKCNGLQPCDQCTKKVVECVFAFATLAAGGGNEALADKLDLVLSRLERIEQQMGWQASVIGNTAGEAATKPQLPPLIPQSHGVAQFNQQNGCFEYYGRTSTFVIASSLGKRIKQMEDASGSSPIAKHRRTDPNLELLASHEDSSKSLSLDELTSCCDYVVPLNAWRSDRYLRESIADRHLDSFFRTIHVFLPVLESVAFRARYSSLRKLFGDRRLVFATPDDSSRPQFVCLLYAVLALGALYEDEREDSPSWASWYFAEAQDMLGRLLDAGNLQLIQAATFLGAYAQHVIKPNLAYILTGIATRLAFSIGLNVESLHHSLGFDLQEARRTWSIIYIQEVELSLDAGRPMSLRSSEMNMNYPTVQARSRGIFKLEEREALRQQLECWRASLPNYLNFEDSIGDISDDPQSASLYNWRARQQSSLRIHYNVAIIILLRISLSRNASEYNTSSRQSLMSLHQTTCLDAARDMISHIHRSFKLAPSLRRWSYYCFYCLQATLVLLSKVADTYSCSRRERRHRDADTRSSLQPAPELDATRVEEGDRLCSLAVDIFEQIKLKASQRCADVVRQFLTQQSPMTAGLASASKPSPLSSTPVARVTNSTDETGDTAQTTDTIRGRPICTESVNNVDDSSTTSPPVSLNGLQTELYGALYSNDPNEGFYSGHHPCLFGTEGPEDGALGIGMEVGTDGSWFQRNNMHIRDHYPHEAWFIDGGRPDEHWQS</sequence>
<dbReference type="GO" id="GO:0000978">
    <property type="term" value="F:RNA polymerase II cis-regulatory region sequence-specific DNA binding"/>
    <property type="evidence" value="ECO:0007669"/>
    <property type="project" value="TreeGrafter"/>
</dbReference>
<proteinExistence type="predicted"/>
<dbReference type="GO" id="GO:0008270">
    <property type="term" value="F:zinc ion binding"/>
    <property type="evidence" value="ECO:0007669"/>
    <property type="project" value="InterPro"/>
</dbReference>
<keyword evidence="3" id="KW-0238">DNA-binding</keyword>
<evidence type="ECO:0000256" key="2">
    <source>
        <dbReference type="ARBA" id="ARBA00023015"/>
    </source>
</evidence>
<evidence type="ECO:0000256" key="3">
    <source>
        <dbReference type="ARBA" id="ARBA00023125"/>
    </source>
</evidence>
<feature type="region of interest" description="Disordered" evidence="6">
    <location>
        <begin position="546"/>
        <end position="566"/>
    </location>
</feature>
<dbReference type="GO" id="GO:0000981">
    <property type="term" value="F:DNA-binding transcription factor activity, RNA polymerase II-specific"/>
    <property type="evidence" value="ECO:0007669"/>
    <property type="project" value="InterPro"/>
</dbReference>
<protein>
    <recommendedName>
        <fullName evidence="7">Zn(2)-C6 fungal-type domain-containing protein</fullName>
    </recommendedName>
</protein>
<evidence type="ECO:0000256" key="6">
    <source>
        <dbReference type="SAM" id="MobiDB-lite"/>
    </source>
</evidence>
<dbReference type="SMART" id="SM00906">
    <property type="entry name" value="Fungal_trans"/>
    <property type="match status" value="1"/>
</dbReference>
<dbReference type="InterPro" id="IPR001138">
    <property type="entry name" value="Zn2Cys6_DnaBD"/>
</dbReference>
<dbReference type="Proteomes" id="UP000800036">
    <property type="component" value="Unassembled WGS sequence"/>
</dbReference>
<evidence type="ECO:0000256" key="1">
    <source>
        <dbReference type="ARBA" id="ARBA00022723"/>
    </source>
</evidence>
<reference evidence="8" key="1">
    <citation type="journal article" date="2020" name="Stud. Mycol.">
        <title>101 Dothideomycetes genomes: a test case for predicting lifestyles and emergence of pathogens.</title>
        <authorList>
            <person name="Haridas S."/>
            <person name="Albert R."/>
            <person name="Binder M."/>
            <person name="Bloem J."/>
            <person name="Labutti K."/>
            <person name="Salamov A."/>
            <person name="Andreopoulos B."/>
            <person name="Baker S."/>
            <person name="Barry K."/>
            <person name="Bills G."/>
            <person name="Bluhm B."/>
            <person name="Cannon C."/>
            <person name="Castanera R."/>
            <person name="Culley D."/>
            <person name="Daum C."/>
            <person name="Ezra D."/>
            <person name="Gonzalez J."/>
            <person name="Henrissat B."/>
            <person name="Kuo A."/>
            <person name="Liang C."/>
            <person name="Lipzen A."/>
            <person name="Lutzoni F."/>
            <person name="Magnuson J."/>
            <person name="Mondo S."/>
            <person name="Nolan M."/>
            <person name="Ohm R."/>
            <person name="Pangilinan J."/>
            <person name="Park H.-J."/>
            <person name="Ramirez L."/>
            <person name="Alfaro M."/>
            <person name="Sun H."/>
            <person name="Tritt A."/>
            <person name="Yoshinaga Y."/>
            <person name="Zwiers L.-H."/>
            <person name="Turgeon B."/>
            <person name="Goodwin S."/>
            <person name="Spatafora J."/>
            <person name="Crous P."/>
            <person name="Grigoriev I."/>
        </authorList>
    </citation>
    <scope>NUCLEOTIDE SEQUENCE</scope>
    <source>
        <strain evidence="8">CBS 107.79</strain>
    </source>
</reference>
<dbReference type="OrthoDB" id="2571985at2759"/>
<dbReference type="InterPro" id="IPR007219">
    <property type="entry name" value="XnlR_reg_dom"/>
</dbReference>
<dbReference type="PROSITE" id="PS00463">
    <property type="entry name" value="ZN2_CY6_FUNGAL_1"/>
    <property type="match status" value="1"/>
</dbReference>
<dbReference type="InterPro" id="IPR036864">
    <property type="entry name" value="Zn2-C6_fun-type_DNA-bd_sf"/>
</dbReference>
<dbReference type="PANTHER" id="PTHR47424:SF3">
    <property type="entry name" value="REGULATORY PROTEIN GAL4"/>
    <property type="match status" value="1"/>
</dbReference>
<evidence type="ECO:0000256" key="5">
    <source>
        <dbReference type="ARBA" id="ARBA00023242"/>
    </source>
</evidence>
<feature type="domain" description="Zn(2)-C6 fungal-type" evidence="7">
    <location>
        <begin position="26"/>
        <end position="55"/>
    </location>
</feature>
<dbReference type="Pfam" id="PF04082">
    <property type="entry name" value="Fungal_trans"/>
    <property type="match status" value="1"/>
</dbReference>
<feature type="compositionally biased region" description="Low complexity" evidence="6">
    <location>
        <begin position="614"/>
        <end position="625"/>
    </location>
</feature>
<dbReference type="PROSITE" id="PS50048">
    <property type="entry name" value="ZN2_CY6_FUNGAL_2"/>
    <property type="match status" value="1"/>
</dbReference>
<keyword evidence="5" id="KW-0539">Nucleus</keyword>
<dbReference type="Gene3D" id="4.10.240.10">
    <property type="entry name" value="Zn(2)-C6 fungal-type DNA-binding domain"/>
    <property type="match status" value="1"/>
</dbReference>
<dbReference type="EMBL" id="ML976656">
    <property type="protein sequence ID" value="KAF1980321.1"/>
    <property type="molecule type" value="Genomic_DNA"/>
</dbReference>
<feature type="region of interest" description="Disordered" evidence="6">
    <location>
        <begin position="613"/>
        <end position="648"/>
    </location>
</feature>
<evidence type="ECO:0000259" key="7">
    <source>
        <dbReference type="PROSITE" id="PS50048"/>
    </source>
</evidence>
<dbReference type="SMART" id="SM00066">
    <property type="entry name" value="GAL4"/>
    <property type="match status" value="1"/>
</dbReference>
<dbReference type="PANTHER" id="PTHR47424">
    <property type="entry name" value="REGULATORY PROTEIN GAL4"/>
    <property type="match status" value="1"/>
</dbReference>
<dbReference type="InterPro" id="IPR051127">
    <property type="entry name" value="Fungal_SecMet_Regulators"/>
</dbReference>
<evidence type="ECO:0000256" key="4">
    <source>
        <dbReference type="ARBA" id="ARBA00023163"/>
    </source>
</evidence>
<dbReference type="CDD" id="cd00067">
    <property type="entry name" value="GAL4"/>
    <property type="match status" value="1"/>
</dbReference>
<organism evidence="8 9">
    <name type="scientific">Bimuria novae-zelandiae CBS 107.79</name>
    <dbReference type="NCBI Taxonomy" id="1447943"/>
    <lineage>
        <taxon>Eukaryota</taxon>
        <taxon>Fungi</taxon>
        <taxon>Dikarya</taxon>
        <taxon>Ascomycota</taxon>
        <taxon>Pezizomycotina</taxon>
        <taxon>Dothideomycetes</taxon>
        <taxon>Pleosporomycetidae</taxon>
        <taxon>Pleosporales</taxon>
        <taxon>Massarineae</taxon>
        <taxon>Didymosphaeriaceae</taxon>
        <taxon>Bimuria</taxon>
    </lineage>
</organism>
<keyword evidence="9" id="KW-1185">Reference proteome</keyword>
<dbReference type="GO" id="GO:0006351">
    <property type="term" value="P:DNA-templated transcription"/>
    <property type="evidence" value="ECO:0007669"/>
    <property type="project" value="InterPro"/>
</dbReference>
<evidence type="ECO:0000313" key="9">
    <source>
        <dbReference type="Proteomes" id="UP000800036"/>
    </source>
</evidence>
<dbReference type="SUPFAM" id="SSF57701">
    <property type="entry name" value="Zn2/Cys6 DNA-binding domain"/>
    <property type="match status" value="1"/>
</dbReference>
<feature type="compositionally biased region" description="Polar residues" evidence="6">
    <location>
        <begin position="631"/>
        <end position="647"/>
    </location>
</feature>
<dbReference type="CDD" id="cd12148">
    <property type="entry name" value="fungal_TF_MHR"/>
    <property type="match status" value="1"/>
</dbReference>